<proteinExistence type="predicted"/>
<feature type="domain" description="DUF6460" evidence="2">
    <location>
        <begin position="52"/>
        <end position="87"/>
    </location>
</feature>
<evidence type="ECO:0000256" key="1">
    <source>
        <dbReference type="SAM" id="Phobius"/>
    </source>
</evidence>
<name>A0A1X7NLI5_9HYPH</name>
<feature type="transmembrane region" description="Helical" evidence="1">
    <location>
        <begin position="63"/>
        <end position="84"/>
    </location>
</feature>
<keyword evidence="4" id="KW-1185">Reference proteome</keyword>
<evidence type="ECO:0000259" key="2">
    <source>
        <dbReference type="Pfam" id="PF20061"/>
    </source>
</evidence>
<dbReference type="EMBL" id="FXBL01000004">
    <property type="protein sequence ID" value="SMH38803.1"/>
    <property type="molecule type" value="Genomic_DNA"/>
</dbReference>
<dbReference type="Pfam" id="PF20061">
    <property type="entry name" value="DUF6460"/>
    <property type="match status" value="1"/>
</dbReference>
<dbReference type="InterPro" id="IPR045594">
    <property type="entry name" value="DUF6460"/>
</dbReference>
<organism evidence="3 4">
    <name type="scientific">Mesorhizobium australicum</name>
    <dbReference type="NCBI Taxonomy" id="536018"/>
    <lineage>
        <taxon>Bacteria</taxon>
        <taxon>Pseudomonadati</taxon>
        <taxon>Pseudomonadota</taxon>
        <taxon>Alphaproteobacteria</taxon>
        <taxon>Hyphomicrobiales</taxon>
        <taxon>Phyllobacteriaceae</taxon>
        <taxon>Mesorhizobium</taxon>
    </lineage>
</organism>
<dbReference type="RefSeq" id="WP_085464110.1">
    <property type="nucleotide sequence ID" value="NZ_FXBL01000004.1"/>
</dbReference>
<evidence type="ECO:0000313" key="4">
    <source>
        <dbReference type="Proteomes" id="UP000193083"/>
    </source>
</evidence>
<dbReference type="Proteomes" id="UP000193083">
    <property type="component" value="Unassembled WGS sequence"/>
</dbReference>
<protein>
    <recommendedName>
        <fullName evidence="2">DUF6460 domain-containing protein</fullName>
    </recommendedName>
</protein>
<accession>A0A1X7NLI5</accession>
<feature type="transmembrane region" description="Helical" evidence="1">
    <location>
        <begin position="20"/>
        <end position="43"/>
    </location>
</feature>
<keyword evidence="1" id="KW-1133">Transmembrane helix</keyword>
<keyword evidence="1" id="KW-0472">Membrane</keyword>
<gene>
    <name evidence="3" type="ORF">SAMN02982922_2096</name>
</gene>
<dbReference type="AlphaFoldDB" id="A0A1X7NLI5"/>
<keyword evidence="1" id="KW-0812">Transmembrane</keyword>
<reference evidence="4" key="1">
    <citation type="submission" date="2017-04" db="EMBL/GenBank/DDBJ databases">
        <authorList>
            <person name="Varghese N."/>
            <person name="Submissions S."/>
        </authorList>
    </citation>
    <scope>NUCLEOTIDE SEQUENCE [LARGE SCALE GENOMIC DNA]</scope>
    <source>
        <strain evidence="4">B5P</strain>
    </source>
</reference>
<dbReference type="OrthoDB" id="8480887at2"/>
<sequence>MPDGVNRILGDSPLRLLLKLVVASFIVGMIMASLGLSPWDILIGARDFLVRLWNMGFSAIDQFLGYILLGAAVVVPIWLILRLVNYRRN</sequence>
<evidence type="ECO:0000313" key="3">
    <source>
        <dbReference type="EMBL" id="SMH38803.1"/>
    </source>
</evidence>